<evidence type="ECO:0000313" key="1">
    <source>
        <dbReference type="EMBL" id="KAL3962387.1"/>
    </source>
</evidence>
<comment type="caution">
    <text evidence="1">The sequence shown here is derived from an EMBL/GenBank/DDBJ whole genome shotgun (WGS) entry which is preliminary data.</text>
</comment>
<organism evidence="1 2">
    <name type="scientific">Purpureocillium lilacinum</name>
    <name type="common">Paecilomyces lilacinus</name>
    <dbReference type="NCBI Taxonomy" id="33203"/>
    <lineage>
        <taxon>Eukaryota</taxon>
        <taxon>Fungi</taxon>
        <taxon>Dikarya</taxon>
        <taxon>Ascomycota</taxon>
        <taxon>Pezizomycotina</taxon>
        <taxon>Sordariomycetes</taxon>
        <taxon>Hypocreomycetidae</taxon>
        <taxon>Hypocreales</taxon>
        <taxon>Ophiocordycipitaceae</taxon>
        <taxon>Purpureocillium</taxon>
    </lineage>
</organism>
<gene>
    <name evidence="1" type="ORF">ACCO45_003910</name>
</gene>
<proteinExistence type="predicted"/>
<sequence>MCPRPIPHAGVQQGNAQGSSRKVASYRGPNMCSTVNTPTQRPMALSSFAGPIITAAGATRVVRSALSRACDSYIAVGAETLPGDKGGRIDLMTIPAASQVLNPDTDPIAEPFVQYTRPWDTPYGTWSPAAVSISVTEPAPRPAGEPPIQQPHGEAIVSDRRV</sequence>
<reference evidence="1" key="1">
    <citation type="submission" date="2024-12" db="EMBL/GenBank/DDBJ databases">
        <title>Comparative genomics and development of molecular markers within Purpureocillium lilacinum and among Purpureocillium species.</title>
        <authorList>
            <person name="Yeh Z.-Y."/>
            <person name="Ni N.-T."/>
            <person name="Lo P.-H."/>
            <person name="Mushyakhwo K."/>
            <person name="Lin C.-F."/>
            <person name="Nai Y.-S."/>
        </authorList>
    </citation>
    <scope>NUCLEOTIDE SEQUENCE</scope>
    <source>
        <strain evidence="1">NCHU-NPUST-175</strain>
    </source>
</reference>
<protein>
    <submittedName>
        <fullName evidence="1">Uncharacterized protein</fullName>
    </submittedName>
</protein>
<evidence type="ECO:0000313" key="2">
    <source>
        <dbReference type="Proteomes" id="UP001638806"/>
    </source>
</evidence>
<keyword evidence="2" id="KW-1185">Reference proteome</keyword>
<accession>A0ACC4E2I4</accession>
<dbReference type="EMBL" id="JBGNUJ010000003">
    <property type="protein sequence ID" value="KAL3962387.1"/>
    <property type="molecule type" value="Genomic_DNA"/>
</dbReference>
<name>A0ACC4E2I4_PURLI</name>
<dbReference type="Proteomes" id="UP001638806">
    <property type="component" value="Unassembled WGS sequence"/>
</dbReference>